<dbReference type="OrthoDB" id="9778687at2"/>
<evidence type="ECO:0000256" key="1">
    <source>
        <dbReference type="ARBA" id="ARBA00004651"/>
    </source>
</evidence>
<dbReference type="InterPro" id="IPR035277">
    <property type="entry name" value="MalF_N"/>
</dbReference>
<dbReference type="SUPFAM" id="SSF161098">
    <property type="entry name" value="MetI-like"/>
    <property type="match status" value="1"/>
</dbReference>
<keyword evidence="5 10" id="KW-0762">Sugar transport</keyword>
<feature type="transmembrane region" description="Helical" evidence="9">
    <location>
        <begin position="33"/>
        <end position="54"/>
    </location>
</feature>
<dbReference type="Proteomes" id="UP000036045">
    <property type="component" value="Unassembled WGS sequence"/>
</dbReference>
<name>A0A0J1LF14_NIACI</name>
<evidence type="ECO:0000256" key="5">
    <source>
        <dbReference type="ARBA" id="ARBA00022597"/>
    </source>
</evidence>
<evidence type="ECO:0000256" key="10">
    <source>
        <dbReference type="RuleBase" id="RU367050"/>
    </source>
</evidence>
<feature type="transmembrane region" description="Helical" evidence="9">
    <location>
        <begin position="290"/>
        <end position="314"/>
    </location>
</feature>
<keyword evidence="6 9" id="KW-0812">Transmembrane</keyword>
<dbReference type="FunFam" id="1.10.3720.10:FF:000036">
    <property type="entry name" value="Maltodextrin ABC transporter, permease protein"/>
    <property type="match status" value="1"/>
</dbReference>
<comment type="similarity">
    <text evidence="2 10">Belongs to the binding-protein-dependent transport system permease family. MalFG subfamily.</text>
</comment>
<feature type="transmembrane region" description="Helical" evidence="9">
    <location>
        <begin position="192"/>
        <end position="218"/>
    </location>
</feature>
<dbReference type="RefSeq" id="WP_047940864.1">
    <property type="nucleotide sequence ID" value="NZ_CP026033.1"/>
</dbReference>
<dbReference type="Gene3D" id="1.10.3720.10">
    <property type="entry name" value="MetI-like"/>
    <property type="match status" value="1"/>
</dbReference>
<dbReference type="Pfam" id="PF00528">
    <property type="entry name" value="BPD_transp_1"/>
    <property type="match status" value="1"/>
</dbReference>
<dbReference type="Proteomes" id="UP000216961">
    <property type="component" value="Unassembled WGS sequence"/>
</dbReference>
<gene>
    <name evidence="12" type="ORF">ABW02_05170</name>
    <name evidence="13" type="ORF">CHH57_06415</name>
</gene>
<dbReference type="GO" id="GO:0042956">
    <property type="term" value="P:maltodextrin transmembrane transport"/>
    <property type="evidence" value="ECO:0007669"/>
    <property type="project" value="TreeGrafter"/>
</dbReference>
<keyword evidence="8 9" id="KW-0472">Membrane</keyword>
<feature type="transmembrane region" description="Helical" evidence="9">
    <location>
        <begin position="227"/>
        <end position="248"/>
    </location>
</feature>
<reference evidence="12 14" key="1">
    <citation type="submission" date="2015-05" db="EMBL/GenBank/DDBJ databases">
        <title>Whole genome sequence and identification of bacterial endophytes from Costus igneus.</title>
        <authorList>
            <person name="Lee Y.P."/>
            <person name="Gan H.M."/>
            <person name="Eng W."/>
            <person name="Wheatley M.S."/>
            <person name="Caraballo A."/>
            <person name="Polter S."/>
            <person name="Savka M.A."/>
            <person name="Hudson A.O."/>
        </authorList>
    </citation>
    <scope>NUCLEOTIDE SEQUENCE [LARGE SCALE GENOMIC DNA]</scope>
    <source>
        <strain evidence="12 14">RIT379</strain>
    </source>
</reference>
<feature type="domain" description="ABC transmembrane type-1" evidence="11">
    <location>
        <begin position="193"/>
        <end position="420"/>
    </location>
</feature>
<dbReference type="SUPFAM" id="SSF160964">
    <property type="entry name" value="MalF N-terminal region-like"/>
    <property type="match status" value="1"/>
</dbReference>
<dbReference type="EMBL" id="LDPH01000003">
    <property type="protein sequence ID" value="KLV27545.1"/>
    <property type="molecule type" value="Genomic_DNA"/>
</dbReference>
<feature type="transmembrane region" description="Helical" evidence="9">
    <location>
        <begin position="128"/>
        <end position="154"/>
    </location>
</feature>
<evidence type="ECO:0000256" key="3">
    <source>
        <dbReference type="ARBA" id="ARBA00022448"/>
    </source>
</evidence>
<feature type="transmembrane region" description="Helical" evidence="9">
    <location>
        <begin position="74"/>
        <end position="95"/>
    </location>
</feature>
<dbReference type="PROSITE" id="PS50928">
    <property type="entry name" value="ABC_TM1"/>
    <property type="match status" value="1"/>
</dbReference>
<keyword evidence="4 10" id="KW-1003">Cell membrane</keyword>
<evidence type="ECO:0000256" key="2">
    <source>
        <dbReference type="ARBA" id="ARBA00009047"/>
    </source>
</evidence>
<dbReference type="InterPro" id="IPR035906">
    <property type="entry name" value="MetI-like_sf"/>
</dbReference>
<comment type="subcellular location">
    <subcellularLocation>
        <location evidence="1 9">Cell membrane</location>
        <topology evidence="1 9">Multi-pass membrane protein</topology>
    </subcellularLocation>
</comment>
<feature type="transmembrane region" description="Helical" evidence="9">
    <location>
        <begin position="335"/>
        <end position="355"/>
    </location>
</feature>
<evidence type="ECO:0000313" key="14">
    <source>
        <dbReference type="Proteomes" id="UP000036045"/>
    </source>
</evidence>
<evidence type="ECO:0000259" key="11">
    <source>
        <dbReference type="PROSITE" id="PS50928"/>
    </source>
</evidence>
<feature type="transmembrane region" description="Helical" evidence="9">
    <location>
        <begin position="399"/>
        <end position="421"/>
    </location>
</feature>
<keyword evidence="7 9" id="KW-1133">Transmembrane helix</keyword>
<dbReference type="PANTHER" id="PTHR47314">
    <property type="entry name" value="MALTOSE/MALTODEXTRIN TRANSPORT SYSTEM PERMEASE PROTEIN MALF"/>
    <property type="match status" value="1"/>
</dbReference>
<organism evidence="12 14">
    <name type="scientific">Niallia circulans</name>
    <name type="common">Bacillus circulans</name>
    <dbReference type="NCBI Taxonomy" id="1397"/>
    <lineage>
        <taxon>Bacteria</taxon>
        <taxon>Bacillati</taxon>
        <taxon>Bacillota</taxon>
        <taxon>Bacilli</taxon>
        <taxon>Bacillales</taxon>
        <taxon>Bacillaceae</taxon>
        <taxon>Niallia</taxon>
    </lineage>
</organism>
<dbReference type="PATRIC" id="fig|1397.4.peg.3138"/>
<evidence type="ECO:0000313" key="13">
    <source>
        <dbReference type="EMBL" id="PAD84082.1"/>
    </source>
</evidence>
<dbReference type="AlphaFoldDB" id="A0A0J1LF14"/>
<protein>
    <recommendedName>
        <fullName evidence="10">Maltose/maltodextrin transport system permease protein</fullName>
    </recommendedName>
</protein>
<evidence type="ECO:0000256" key="4">
    <source>
        <dbReference type="ARBA" id="ARBA00022475"/>
    </source>
</evidence>
<dbReference type="InterPro" id="IPR000515">
    <property type="entry name" value="MetI-like"/>
</dbReference>
<evidence type="ECO:0000256" key="9">
    <source>
        <dbReference type="RuleBase" id="RU363032"/>
    </source>
</evidence>
<evidence type="ECO:0000313" key="15">
    <source>
        <dbReference type="Proteomes" id="UP000216961"/>
    </source>
</evidence>
<dbReference type="GO" id="GO:1990060">
    <property type="term" value="C:maltose transport complex"/>
    <property type="evidence" value="ECO:0007669"/>
    <property type="project" value="TreeGrafter"/>
</dbReference>
<accession>A0A0J1LF14</accession>
<dbReference type="Gene3D" id="1.20.58.370">
    <property type="entry name" value="MalF N-terminal region-like"/>
    <property type="match status" value="1"/>
</dbReference>
<proteinExistence type="inferred from homology"/>
<reference evidence="13 15" key="2">
    <citation type="submission" date="2017-07" db="EMBL/GenBank/DDBJ databases">
        <title>Isolation and whole genome analysis of endospore-forming bacteria from heroin.</title>
        <authorList>
            <person name="Kalinowski J."/>
            <person name="Ahrens B."/>
            <person name="Al-Dilaimi A."/>
            <person name="Winkler A."/>
            <person name="Wibberg D."/>
            <person name="Schleenbecker U."/>
            <person name="Ruckert C."/>
            <person name="Wolfel R."/>
            <person name="Grass G."/>
        </authorList>
    </citation>
    <scope>NUCLEOTIDE SEQUENCE [LARGE SCALE GENOMIC DNA]</scope>
    <source>
        <strain evidence="13 15">7521-2</strain>
    </source>
</reference>
<keyword evidence="3 9" id="KW-0813">Transport</keyword>
<dbReference type="GO" id="GO:0015423">
    <property type="term" value="F:ABC-type maltose transporter activity"/>
    <property type="evidence" value="ECO:0007669"/>
    <property type="project" value="TreeGrafter"/>
</dbReference>
<comment type="caution">
    <text evidence="12">The sequence shown here is derived from an EMBL/GenBank/DDBJ whole genome shotgun (WGS) entry which is preliminary data.</text>
</comment>
<evidence type="ECO:0000256" key="6">
    <source>
        <dbReference type="ARBA" id="ARBA00022692"/>
    </source>
</evidence>
<evidence type="ECO:0000313" key="12">
    <source>
        <dbReference type="EMBL" id="KLV27545.1"/>
    </source>
</evidence>
<dbReference type="CDD" id="cd06261">
    <property type="entry name" value="TM_PBP2"/>
    <property type="match status" value="1"/>
</dbReference>
<keyword evidence="14" id="KW-1185">Reference proteome</keyword>
<evidence type="ECO:0000256" key="7">
    <source>
        <dbReference type="ARBA" id="ARBA00022989"/>
    </source>
</evidence>
<comment type="function">
    <text evidence="10">Part of the ABC transporter complex MalEFGK involved in maltose/maltodextrin import. Probably responsible for the translocation of the substrate across the membrane.</text>
</comment>
<evidence type="ECO:0000256" key="8">
    <source>
        <dbReference type="ARBA" id="ARBA00023136"/>
    </source>
</evidence>
<sequence>MSRNETNHKKKASLLSIIPGLGQFYNKQAFKGIVFFALFLVFAIEMALTGFQALEGLITLGSIPRDDHSLFLMIKGTLQLILTVIFLFFYILNIYDARKIGALRDRGEKINTKTVDILKNLWEQGFPYIFTFPSYILMAFIIIFPVLVTLFIAFTNYDFQHIPPFKLIDWIGFENFTNIFFLSSYRATFMKILVWTLIWTFGATTLQIVLGVVAAVVLHQKHVKGKAFFRILFLLPWAVPAFISIMGFSNMFNDSIGAINAQVIPLINHLPFIDIPAISWKTDATWTKTALIMIQGWLGFPYIFVMVTGVLQSISDDLYEAANLDGATALQQFRNITLPMILFATAPVMITQYTFNFNNFSIIYLFNEGGPGSIGWNAGSTDILISWIYKLTTGQAPQYAVAAAVTLIISAIVIAVSLITFKKTNAFGNEEMM</sequence>
<dbReference type="PANTHER" id="PTHR47314:SF1">
    <property type="entry name" value="MALTOSE_MALTODEXTRIN TRANSPORT SYSTEM PERMEASE PROTEIN MALF"/>
    <property type="match status" value="1"/>
</dbReference>
<dbReference type="EMBL" id="NPBQ01000033">
    <property type="protein sequence ID" value="PAD84082.1"/>
    <property type="molecule type" value="Genomic_DNA"/>
</dbReference>